<name>A0A238JS25_9RHOB</name>
<protein>
    <submittedName>
        <fullName evidence="2">Uncharacterized protein</fullName>
    </submittedName>
</protein>
<evidence type="ECO:0000313" key="3">
    <source>
        <dbReference type="Proteomes" id="UP000220836"/>
    </source>
</evidence>
<evidence type="ECO:0000256" key="1">
    <source>
        <dbReference type="SAM" id="Coils"/>
    </source>
</evidence>
<dbReference type="AlphaFoldDB" id="A0A238JS25"/>
<dbReference type="Proteomes" id="UP000220836">
    <property type="component" value="Unassembled WGS sequence"/>
</dbReference>
<reference evidence="2 3" key="1">
    <citation type="submission" date="2017-05" db="EMBL/GenBank/DDBJ databases">
        <authorList>
            <person name="Song R."/>
            <person name="Chenine A.L."/>
            <person name="Ruprecht R.M."/>
        </authorList>
    </citation>
    <scope>NUCLEOTIDE SEQUENCE [LARGE SCALE GENOMIC DNA]</scope>
    <source>
        <strain evidence="2 3">CECT 8663</strain>
    </source>
</reference>
<accession>A0A238JS25</accession>
<evidence type="ECO:0000313" key="2">
    <source>
        <dbReference type="EMBL" id="SMX33461.1"/>
    </source>
</evidence>
<dbReference type="RefSeq" id="WP_245910690.1">
    <property type="nucleotide sequence ID" value="NZ_FXYH01000001.1"/>
</dbReference>
<gene>
    <name evidence="2" type="ORF">PEV8663_00242</name>
</gene>
<organism evidence="2 3">
    <name type="scientific">Pelagimonas varians</name>
    <dbReference type="NCBI Taxonomy" id="696760"/>
    <lineage>
        <taxon>Bacteria</taxon>
        <taxon>Pseudomonadati</taxon>
        <taxon>Pseudomonadota</taxon>
        <taxon>Alphaproteobacteria</taxon>
        <taxon>Rhodobacterales</taxon>
        <taxon>Roseobacteraceae</taxon>
        <taxon>Pelagimonas</taxon>
    </lineage>
</organism>
<sequence length="133" mass="15206">MPCALEGATLQAKKVSSMERAEKDPVLIRAKEDVQRLEEQREEIAQELDDLTTEIRELRARIRNGDPDRKGESGKLLGDVKYWLKAARETECEIDAIRRKESEITGEYGLDLEAARHEIGCRLARLRPCDGER</sequence>
<keyword evidence="1" id="KW-0175">Coiled coil</keyword>
<feature type="coiled-coil region" evidence="1">
    <location>
        <begin position="27"/>
        <end position="61"/>
    </location>
</feature>
<keyword evidence="3" id="KW-1185">Reference proteome</keyword>
<dbReference type="EMBL" id="FXYH01000001">
    <property type="protein sequence ID" value="SMX33461.1"/>
    <property type="molecule type" value="Genomic_DNA"/>
</dbReference>
<proteinExistence type="predicted"/>